<dbReference type="EMBL" id="RSFW01000006">
    <property type="protein sequence ID" value="RSD28772.1"/>
    <property type="molecule type" value="Genomic_DNA"/>
</dbReference>
<organism evidence="2 3">
    <name type="scientific">Mesobacillus subterraneus</name>
    <dbReference type="NCBI Taxonomy" id="285983"/>
    <lineage>
        <taxon>Bacteria</taxon>
        <taxon>Bacillati</taxon>
        <taxon>Bacillota</taxon>
        <taxon>Bacilli</taxon>
        <taxon>Bacillales</taxon>
        <taxon>Bacillaceae</taxon>
        <taxon>Mesobacillus</taxon>
    </lineage>
</organism>
<keyword evidence="1" id="KW-0812">Transmembrane</keyword>
<evidence type="ECO:0000313" key="2">
    <source>
        <dbReference type="EMBL" id="RSD28772.1"/>
    </source>
</evidence>
<feature type="transmembrane region" description="Helical" evidence="1">
    <location>
        <begin position="33"/>
        <end position="53"/>
    </location>
</feature>
<evidence type="ECO:0000256" key="1">
    <source>
        <dbReference type="SAM" id="Phobius"/>
    </source>
</evidence>
<name>A0A427TWI8_9BACI</name>
<protein>
    <submittedName>
        <fullName evidence="2">Uncharacterized protein</fullName>
    </submittedName>
</protein>
<dbReference type="RefSeq" id="WP_125478734.1">
    <property type="nucleotide sequence ID" value="NZ_RSFW01000006.1"/>
</dbReference>
<proteinExistence type="predicted"/>
<accession>A0A427TWI8</accession>
<evidence type="ECO:0000313" key="3">
    <source>
        <dbReference type="Proteomes" id="UP000279911"/>
    </source>
</evidence>
<dbReference type="Proteomes" id="UP000279911">
    <property type="component" value="Unassembled WGS sequence"/>
</dbReference>
<feature type="transmembrane region" description="Helical" evidence="1">
    <location>
        <begin position="6"/>
        <end position="26"/>
    </location>
</feature>
<dbReference type="AlphaFoldDB" id="A0A427TWI8"/>
<keyword evidence="1" id="KW-0472">Membrane</keyword>
<dbReference type="OrthoDB" id="2645556at2"/>
<reference evidence="3" key="1">
    <citation type="submission" date="2018-12" db="EMBL/GenBank/DDBJ databases">
        <title>Bacillus chawlae sp. nov., Bacillus glennii sp. nov., and Bacillus saganii sp. nov. Isolated from the Vehicle Assembly Building at Kennedy Space Center where the Viking Spacecraft were Assembled.</title>
        <authorList>
            <person name="Seuylemezian A."/>
            <person name="Vaishampayan P."/>
        </authorList>
    </citation>
    <scope>NUCLEOTIDE SEQUENCE [LARGE SCALE GENOMIC DNA]</scope>
    <source>
        <strain evidence="3">DSM 13966</strain>
    </source>
</reference>
<gene>
    <name evidence="2" type="ORF">EJA10_04160</name>
</gene>
<comment type="caution">
    <text evidence="2">The sequence shown here is derived from an EMBL/GenBank/DDBJ whole genome shotgun (WGS) entry which is preliminary data.</text>
</comment>
<keyword evidence="1" id="KW-1133">Transmembrane helix</keyword>
<feature type="transmembrane region" description="Helical" evidence="1">
    <location>
        <begin position="73"/>
        <end position="92"/>
    </location>
</feature>
<sequence>MSEIWLWVVFYLFLMILFIIAIISVIKKRRIAMSMIAILLIISVPMVSLINSIGRPMEMNEFEFLAREFMQGALWAIFAIAGYLYLLVWFILTLKK</sequence>